<comment type="caution">
    <text evidence="1">The sequence shown here is derived from an EMBL/GenBank/DDBJ whole genome shotgun (WGS) entry which is preliminary data.</text>
</comment>
<evidence type="ECO:0000313" key="1">
    <source>
        <dbReference type="EMBL" id="RPD39090.1"/>
    </source>
</evidence>
<proteinExistence type="predicted"/>
<dbReference type="EMBL" id="RMBX01000012">
    <property type="protein sequence ID" value="RPD39090.1"/>
    <property type="molecule type" value="Genomic_DNA"/>
</dbReference>
<dbReference type="RefSeq" id="WP_123864740.1">
    <property type="nucleotide sequence ID" value="NZ_QXZY01000012.1"/>
</dbReference>
<dbReference type="PROSITE" id="PS51257">
    <property type="entry name" value="PROKAR_LIPOPROTEIN"/>
    <property type="match status" value="1"/>
</dbReference>
<protein>
    <submittedName>
        <fullName evidence="1">Uncharacterized protein</fullName>
    </submittedName>
</protein>
<reference evidence="2" key="1">
    <citation type="submission" date="2018-11" db="EMBL/GenBank/DDBJ databases">
        <title>Chitinophaga lutea sp.nov., isolate from arsenic contaminated soil.</title>
        <authorList>
            <person name="Zong Y."/>
        </authorList>
    </citation>
    <scope>NUCLEOTIDE SEQUENCE [LARGE SCALE GENOMIC DNA]</scope>
    <source>
        <strain evidence="2">YLT18</strain>
    </source>
</reference>
<dbReference type="Proteomes" id="UP000279089">
    <property type="component" value="Unassembled WGS sequence"/>
</dbReference>
<gene>
    <name evidence="1" type="ORF">EG028_20950</name>
</gene>
<name>A0A3N4MG70_9BACT</name>
<dbReference type="AlphaFoldDB" id="A0A3N4MG70"/>
<keyword evidence="2" id="KW-1185">Reference proteome</keyword>
<organism evidence="1 2">
    <name type="scientific">Chitinophaga barathri</name>
    <dbReference type="NCBI Taxonomy" id="1647451"/>
    <lineage>
        <taxon>Bacteria</taxon>
        <taxon>Pseudomonadati</taxon>
        <taxon>Bacteroidota</taxon>
        <taxon>Chitinophagia</taxon>
        <taxon>Chitinophagales</taxon>
        <taxon>Chitinophagaceae</taxon>
        <taxon>Chitinophaga</taxon>
    </lineage>
</organism>
<accession>A0A3N4MG70</accession>
<evidence type="ECO:0000313" key="2">
    <source>
        <dbReference type="Proteomes" id="UP000279089"/>
    </source>
</evidence>
<sequence length="86" mass="9542">MKHLKNVLRLTAAAVVMLTVSCQTQHELVKPIKYNFLENLDPDSVLILCPPPSGGSVTQQSGTWNGNLIRYGQSLQVQKLPQVDNR</sequence>